<gene>
    <name evidence="2" type="ORF">SK128_001161</name>
</gene>
<reference evidence="2 3" key="1">
    <citation type="submission" date="2023-11" db="EMBL/GenBank/DDBJ databases">
        <title>Halocaridina rubra genome assembly.</title>
        <authorList>
            <person name="Smith C."/>
        </authorList>
    </citation>
    <scope>NUCLEOTIDE SEQUENCE [LARGE SCALE GENOMIC DNA]</scope>
    <source>
        <strain evidence="2">EP-1</strain>
        <tissue evidence="2">Whole</tissue>
    </source>
</reference>
<sequence length="866" mass="96601">MNRERRYKERGLQFGSAENSRALRAVESQAGRKARRDALFSRRRNDRVDVSLDCKDSKRFQKATLANVSVAAFPKKSERELAIQRYKDLLRWKEEKKKRMVNEKRKRKPSFKTGLFQPNQPKFLISDDVKFEHSTENTPAKTPFKYLQRSTSKYGITPGTSIRKIPKFCTGVTPSTSSLVEVPKYKLRTTPTASLGRAGILNWRSNAQKENLPDLSNNCQKIDKKSLTRMKSRTTQNVEMKRTLRGRSTRLQDNTLDCEELGVKAFPKTPKVIRQKTKKALPSIEGVSFAPDNFAFTFTKDASHDDPSTENQDVSENEKYEPGDHMELKEEEAVNSSENTPYAIEDKANEGEHNLNEVERIDSVSDEESEKLASICSQAEECSLPGDSENDLSLRLDEVDEVIGTQTNKDTIEIDESNKSKNLDVQMEIDNISEDDHSDMTYEKAATNVSFALKSSVTEKKESPKPVHRRSTRRSVKLTETTLTPMMSRLRPRTPCSRSTRRSLSAHCDYIPDFACTPSLSVSTRRRSRRSANVSLRSMNVKESPIPLTFDEEIKTNVINEASEISESNSNTAINIETVEEISEDQPEESNATQPVFLSPNECSIIASRLDTATPEQGSSKKTAKFDDYVTPSSSRRRGHVSWMVEDSPYVNSLNRSKNRHSGVPQDIIGLFDDIPTDGSPLPAHLTPLLELGRQIQKSISPALPVCEGDSSSSKDENIVPSEDQTCTNLLALLEPTSPPSRTETPDVDVWSEESLGDLANTTTTEAVTVSDTIASDEVADTLAPLGLNTSTAEAPLMRRKSSRISLLPGMSDSPMPTGKLSAVSGDLISWDTPMCTANKVSKVTKERGLPTPVRRSRRLSKACSQ</sequence>
<feature type="region of interest" description="Disordered" evidence="1">
    <location>
        <begin position="457"/>
        <end position="499"/>
    </location>
</feature>
<proteinExistence type="predicted"/>
<dbReference type="Proteomes" id="UP001381693">
    <property type="component" value="Unassembled WGS sequence"/>
</dbReference>
<accession>A0AAN8WRU6</accession>
<dbReference type="AlphaFoldDB" id="A0AAN8WRU6"/>
<protein>
    <submittedName>
        <fullName evidence="2">Uncharacterized protein</fullName>
    </submittedName>
</protein>
<feature type="compositionally biased region" description="Basic residues" evidence="1">
    <location>
        <begin position="855"/>
        <end position="866"/>
    </location>
</feature>
<comment type="caution">
    <text evidence="2">The sequence shown here is derived from an EMBL/GenBank/DDBJ whole genome shotgun (WGS) entry which is preliminary data.</text>
</comment>
<organism evidence="2 3">
    <name type="scientific">Halocaridina rubra</name>
    <name type="common">Hawaiian red shrimp</name>
    <dbReference type="NCBI Taxonomy" id="373956"/>
    <lineage>
        <taxon>Eukaryota</taxon>
        <taxon>Metazoa</taxon>
        <taxon>Ecdysozoa</taxon>
        <taxon>Arthropoda</taxon>
        <taxon>Crustacea</taxon>
        <taxon>Multicrustacea</taxon>
        <taxon>Malacostraca</taxon>
        <taxon>Eumalacostraca</taxon>
        <taxon>Eucarida</taxon>
        <taxon>Decapoda</taxon>
        <taxon>Pleocyemata</taxon>
        <taxon>Caridea</taxon>
        <taxon>Atyoidea</taxon>
        <taxon>Atyidae</taxon>
        <taxon>Halocaridina</taxon>
    </lineage>
</organism>
<name>A0AAN8WRU6_HALRR</name>
<feature type="region of interest" description="Disordered" evidence="1">
    <location>
        <begin position="611"/>
        <end position="638"/>
    </location>
</feature>
<keyword evidence="3" id="KW-1185">Reference proteome</keyword>
<evidence type="ECO:0000313" key="3">
    <source>
        <dbReference type="Proteomes" id="UP001381693"/>
    </source>
</evidence>
<dbReference type="EMBL" id="JAXCGZ010017018">
    <property type="protein sequence ID" value="KAK7069116.1"/>
    <property type="molecule type" value="Genomic_DNA"/>
</dbReference>
<feature type="region of interest" description="Disordered" evidence="1">
    <location>
        <begin position="298"/>
        <end position="338"/>
    </location>
</feature>
<feature type="compositionally biased region" description="Basic and acidic residues" evidence="1">
    <location>
        <begin position="316"/>
        <end position="332"/>
    </location>
</feature>
<evidence type="ECO:0000313" key="2">
    <source>
        <dbReference type="EMBL" id="KAK7069116.1"/>
    </source>
</evidence>
<feature type="compositionally biased region" description="Basic residues" evidence="1">
    <location>
        <begin position="466"/>
        <end position="476"/>
    </location>
</feature>
<feature type="region of interest" description="Disordered" evidence="1">
    <location>
        <begin position="844"/>
        <end position="866"/>
    </location>
</feature>
<evidence type="ECO:0000256" key="1">
    <source>
        <dbReference type="SAM" id="MobiDB-lite"/>
    </source>
</evidence>